<feature type="domain" description="POTRA" evidence="7">
    <location>
        <begin position="28"/>
        <end position="104"/>
    </location>
</feature>
<dbReference type="Gene3D" id="2.40.160.50">
    <property type="entry name" value="membrane protein fhac: a member of the omp85/tpsb transporter family"/>
    <property type="match status" value="1"/>
</dbReference>
<accession>A0A0M0JUX9</accession>
<keyword evidence="3" id="KW-1134">Transmembrane beta strand</keyword>
<evidence type="ECO:0000256" key="3">
    <source>
        <dbReference type="ARBA" id="ARBA00022452"/>
    </source>
</evidence>
<keyword evidence="4" id="KW-0812">Transmembrane</keyword>
<comment type="similarity">
    <text evidence="2">Belongs to the SAM50/omp85 family.</text>
</comment>
<feature type="region of interest" description="Disordered" evidence="6">
    <location>
        <begin position="166"/>
        <end position="211"/>
    </location>
</feature>
<evidence type="ECO:0000256" key="2">
    <source>
        <dbReference type="ARBA" id="ARBA00010913"/>
    </source>
</evidence>
<evidence type="ECO:0000256" key="1">
    <source>
        <dbReference type="ARBA" id="ARBA00004374"/>
    </source>
</evidence>
<evidence type="ECO:0000256" key="4">
    <source>
        <dbReference type="ARBA" id="ARBA00022692"/>
    </source>
</evidence>
<dbReference type="InterPro" id="IPR000184">
    <property type="entry name" value="Bac_surfAg_D15"/>
</dbReference>
<evidence type="ECO:0000313" key="8">
    <source>
        <dbReference type="EMBL" id="KOO30461.1"/>
    </source>
</evidence>
<dbReference type="EMBL" id="JWZX01002222">
    <property type="protein sequence ID" value="KOO30461.1"/>
    <property type="molecule type" value="Genomic_DNA"/>
</dbReference>
<dbReference type="PANTHER" id="PTHR12815:SF18">
    <property type="entry name" value="SORTING AND ASSEMBLY MACHINERY COMPONENT 50 HOMOLOG"/>
    <property type="match status" value="1"/>
</dbReference>
<dbReference type="GO" id="GO:0005741">
    <property type="term" value="C:mitochondrial outer membrane"/>
    <property type="evidence" value="ECO:0007669"/>
    <property type="project" value="UniProtKB-SubCell"/>
</dbReference>
<organism evidence="8 9">
    <name type="scientific">Chrysochromulina tobinii</name>
    <dbReference type="NCBI Taxonomy" id="1460289"/>
    <lineage>
        <taxon>Eukaryota</taxon>
        <taxon>Haptista</taxon>
        <taxon>Haptophyta</taxon>
        <taxon>Prymnesiophyceae</taxon>
        <taxon>Prymnesiales</taxon>
        <taxon>Chrysochromulinaceae</taxon>
        <taxon>Chrysochromulina</taxon>
    </lineage>
</organism>
<reference evidence="9" key="1">
    <citation type="journal article" date="2015" name="PLoS Genet.">
        <title>Genome Sequence and Transcriptome Analyses of Chrysochromulina tobin: Metabolic Tools for Enhanced Algal Fitness in the Prominent Order Prymnesiales (Haptophyceae).</title>
        <authorList>
            <person name="Hovde B.T."/>
            <person name="Deodato C.R."/>
            <person name="Hunsperger H.M."/>
            <person name="Ryken S.A."/>
            <person name="Yost W."/>
            <person name="Jha R.K."/>
            <person name="Patterson J."/>
            <person name="Monnat R.J. Jr."/>
            <person name="Barlow S.B."/>
            <person name="Starkenburg S.R."/>
            <person name="Cattolico R.A."/>
        </authorList>
    </citation>
    <scope>NUCLEOTIDE SEQUENCE</scope>
    <source>
        <strain evidence="9">CCMP291</strain>
    </source>
</reference>
<dbReference type="InterPro" id="IPR034746">
    <property type="entry name" value="POTRA"/>
</dbReference>
<name>A0A0M0JUX9_9EUKA</name>
<proteinExistence type="inferred from homology"/>
<evidence type="ECO:0000256" key="5">
    <source>
        <dbReference type="ARBA" id="ARBA00023136"/>
    </source>
</evidence>
<comment type="caution">
    <text evidence="8">The sequence shown here is derived from an EMBL/GenBank/DDBJ whole genome shotgun (WGS) entry which is preliminary data.</text>
</comment>
<comment type="subcellular location">
    <subcellularLocation>
        <location evidence="1">Mitochondrion outer membrane</location>
        <topology evidence="1">Multi-pass membrane protein</topology>
    </subcellularLocation>
</comment>
<dbReference type="Proteomes" id="UP000037460">
    <property type="component" value="Unassembled WGS sequence"/>
</dbReference>
<evidence type="ECO:0000313" key="9">
    <source>
        <dbReference type="Proteomes" id="UP000037460"/>
    </source>
</evidence>
<keyword evidence="9" id="KW-1185">Reference proteome</keyword>
<sequence>MSALVLLGVVAHLRDGVQPFSAADDLSARIKHINIDGSRLIPAAVLREAAVASGIHSEQPPADAPVYIANAINNWYQRNGYVFSRVVARGYVRGSRLQFVVSEPRVASPSVIINYYAAAEDTRREAPPPAAVVAPAPPAAPAAATILSQMRQRAAARLALGSATWRRPSAFGSGPSASEDQGTRDEGAKSLSEPPPSPPVRPVRGPGGLSRWTRRKDEYVTLHLCVIERDSRPRRRAQHCRIEPGLSFSGGQLAGEVALSDHNLLGRNQQLKLDLAFHSAGVEGSELRASWAAPRLGHRFSVGAQVFQRGSGRAGQTIAQAEKGGAHYGATASASPHEPSAVMGANGPISGSPLDLQPARSVPVPVSGADVHVNGRAWRGASIGFGAAAHLVPTPNTAPPRVRAARSAVTSAGPLASLMSKLRASTLNVRGRATLAASSLPSYETELLGGENAVRGYESYELGRTTSSVGGTVEVVVPLGGAQPIAFSLFGDAGAGTVRPGNAGTNAFSASAKGVPTGSSAESLSLSGGAAAGVGLRYGPFRIDYAYNLQGRWKAHVGLVEPS</sequence>
<gene>
    <name evidence="8" type="ORF">Ctob_011739</name>
</gene>
<dbReference type="AlphaFoldDB" id="A0A0M0JUX9"/>
<protein>
    <recommendedName>
        <fullName evidence="7">POTRA domain-containing protein</fullName>
    </recommendedName>
</protein>
<keyword evidence="5" id="KW-0472">Membrane</keyword>
<dbReference type="InterPro" id="IPR039910">
    <property type="entry name" value="D15-like"/>
</dbReference>
<dbReference type="PANTHER" id="PTHR12815">
    <property type="entry name" value="SORTING AND ASSEMBLY MACHINERY SAMM50 PROTEIN FAMILY MEMBER"/>
    <property type="match status" value="1"/>
</dbReference>
<dbReference type="PROSITE" id="PS51779">
    <property type="entry name" value="POTRA"/>
    <property type="match status" value="1"/>
</dbReference>
<evidence type="ECO:0000259" key="7">
    <source>
        <dbReference type="PROSITE" id="PS51779"/>
    </source>
</evidence>
<dbReference type="Pfam" id="PF01103">
    <property type="entry name" value="Omp85"/>
    <property type="match status" value="1"/>
</dbReference>
<evidence type="ECO:0000256" key="6">
    <source>
        <dbReference type="SAM" id="MobiDB-lite"/>
    </source>
</evidence>